<feature type="transmembrane region" description="Helical" evidence="1">
    <location>
        <begin position="72"/>
        <end position="96"/>
    </location>
</feature>
<dbReference type="Pfam" id="PF05598">
    <property type="entry name" value="DUF772"/>
    <property type="match status" value="1"/>
</dbReference>
<feature type="domain" description="Transposase InsH N-terminal" evidence="2">
    <location>
        <begin position="30"/>
        <end position="121"/>
    </location>
</feature>
<name>A0AAW9J0B3_CLOPF</name>
<proteinExistence type="predicted"/>
<keyword evidence="1" id="KW-0472">Membrane</keyword>
<evidence type="ECO:0000259" key="2">
    <source>
        <dbReference type="Pfam" id="PF05598"/>
    </source>
</evidence>
<evidence type="ECO:0000256" key="1">
    <source>
        <dbReference type="SAM" id="Phobius"/>
    </source>
</evidence>
<gene>
    <name evidence="3" type="ORF">GNF81_03215</name>
</gene>
<dbReference type="AlphaFoldDB" id="A0AAW9J0B3"/>
<protein>
    <submittedName>
        <fullName evidence="3">ISNCY family transposase</fullName>
    </submittedName>
</protein>
<reference evidence="3" key="1">
    <citation type="submission" date="2019-11" db="EMBL/GenBank/DDBJ databases">
        <title>Characterization of Clostridium perfringens isolates from swine manure treated agricultural soils.</title>
        <authorList>
            <person name="Wushke S.T."/>
        </authorList>
    </citation>
    <scope>NUCLEOTIDE SEQUENCE</scope>
    <source>
        <strain evidence="3">X15</strain>
    </source>
</reference>
<sequence length="497" mass="57472">MEANIMISMSKSKQLNLFDEVLELNYLSEKQPTGFLNLLSTNFDLKSYIPQSFTEHYYSTLGRNRNYKLSSILSALIIMQIFHIPTNSLLYLFLIFSSDIREFCGFFETVPNESYFSRFKTEFEKDIAELFNSMVPKIIDICDSFNKNIPDDSSYKDLNSMLIYDTSGLKPKVKENNPKTLVSEINKQKSYAKATNKQNYNAYAAAYKNMPKQSNANPNIRLDFVNGHFGYFYKFGILTNGFGIPLKIHFFDEDFYSSFKEDFETPEDQKYNYDNASLKCVLKPFLNTLESQSEFKFTTFLGDSEFDSYDNFGFLKSLGFKKVFIPLNSRNKNNSSNSDLEFNIDGIPLCPLSKEPFKPEGRCGGKNRSERLKFTCPKSHRDKKGKCYHTCETPCTNSKSGRMTYVYPDKDFRLYPGVQRNSSEWITTYKKRAVIERELSCFKFNPSIQRPNTVNTTTMRSDLYLTAISKLINVIIANAINNIKYIRTVRKLLSIPA</sequence>
<accession>A0AAW9J0B3</accession>
<dbReference type="Proteomes" id="UP001289066">
    <property type="component" value="Unassembled WGS sequence"/>
</dbReference>
<dbReference type="EMBL" id="WNVG01000005">
    <property type="protein sequence ID" value="MDZ5031819.1"/>
    <property type="molecule type" value="Genomic_DNA"/>
</dbReference>
<comment type="caution">
    <text evidence="3">The sequence shown here is derived from an EMBL/GenBank/DDBJ whole genome shotgun (WGS) entry which is preliminary data.</text>
</comment>
<evidence type="ECO:0000313" key="3">
    <source>
        <dbReference type="EMBL" id="MDZ5031819.1"/>
    </source>
</evidence>
<evidence type="ECO:0000313" key="4">
    <source>
        <dbReference type="Proteomes" id="UP001289066"/>
    </source>
</evidence>
<keyword evidence="1" id="KW-0812">Transmembrane</keyword>
<keyword evidence="1" id="KW-1133">Transmembrane helix</keyword>
<dbReference type="InterPro" id="IPR008490">
    <property type="entry name" value="Transposase_InsH_N"/>
</dbReference>
<organism evidence="3 4">
    <name type="scientific">Clostridium perfringens</name>
    <dbReference type="NCBI Taxonomy" id="1502"/>
    <lineage>
        <taxon>Bacteria</taxon>
        <taxon>Bacillati</taxon>
        <taxon>Bacillota</taxon>
        <taxon>Clostridia</taxon>
        <taxon>Eubacteriales</taxon>
        <taxon>Clostridiaceae</taxon>
        <taxon>Clostridium</taxon>
    </lineage>
</organism>